<accession>A0A8J1IXN4</accession>
<keyword evidence="3" id="KW-0812">Transmembrane</keyword>
<organism evidence="5 6">
    <name type="scientific">Xenopus tropicalis</name>
    <name type="common">Western clawed frog</name>
    <name type="synonym">Silurana tropicalis</name>
    <dbReference type="NCBI Taxonomy" id="8364"/>
    <lineage>
        <taxon>Eukaryota</taxon>
        <taxon>Metazoa</taxon>
        <taxon>Chordata</taxon>
        <taxon>Craniata</taxon>
        <taxon>Vertebrata</taxon>
        <taxon>Euteleostomi</taxon>
        <taxon>Amphibia</taxon>
        <taxon>Batrachia</taxon>
        <taxon>Anura</taxon>
        <taxon>Pipoidea</taxon>
        <taxon>Pipidae</taxon>
        <taxon>Xenopodinae</taxon>
        <taxon>Xenopus</taxon>
        <taxon>Silurana</taxon>
    </lineage>
</organism>
<dbReference type="RefSeq" id="XP_031750364.1">
    <property type="nucleotide sequence ID" value="XM_031894504.1"/>
</dbReference>
<keyword evidence="3" id="KW-0472">Membrane</keyword>
<evidence type="ECO:0000256" key="2">
    <source>
        <dbReference type="SAM" id="MobiDB-lite"/>
    </source>
</evidence>
<evidence type="ECO:0000256" key="4">
    <source>
        <dbReference type="SAM" id="SignalP"/>
    </source>
</evidence>
<dbReference type="Proteomes" id="UP000008143">
    <property type="component" value="Chromosome 10"/>
</dbReference>
<feature type="region of interest" description="Disordered" evidence="2">
    <location>
        <begin position="228"/>
        <end position="256"/>
    </location>
</feature>
<evidence type="ECO:0000313" key="6">
    <source>
        <dbReference type="RefSeq" id="XP_031750364.1"/>
    </source>
</evidence>
<evidence type="ECO:0000313" key="7">
    <source>
        <dbReference type="Xenbase" id="XB-GENE-29085823"/>
    </source>
</evidence>
<reference evidence="6" key="1">
    <citation type="submission" date="2025-08" db="UniProtKB">
        <authorList>
            <consortium name="RefSeq"/>
        </authorList>
    </citation>
    <scope>IDENTIFICATION</scope>
    <source>
        <strain evidence="6">Nigerian</strain>
        <tissue evidence="6">Liver and blood</tissue>
    </source>
</reference>
<keyword evidence="1" id="KW-0175">Coiled coil</keyword>
<keyword evidence="5" id="KW-1185">Reference proteome</keyword>
<name>A0A8J1IXN4_XENTR</name>
<gene>
    <name evidence="6 7" type="primary">LOC101732056</name>
</gene>
<protein>
    <submittedName>
        <fullName evidence="6">Uncharacterized protein LOC101732056</fullName>
    </submittedName>
</protein>
<evidence type="ECO:0000256" key="1">
    <source>
        <dbReference type="SAM" id="Coils"/>
    </source>
</evidence>
<feature type="transmembrane region" description="Helical" evidence="3">
    <location>
        <begin position="183"/>
        <end position="203"/>
    </location>
</feature>
<proteinExistence type="predicted"/>
<dbReference type="OrthoDB" id="10623940at2759"/>
<evidence type="ECO:0000313" key="5">
    <source>
        <dbReference type="Proteomes" id="UP000008143"/>
    </source>
</evidence>
<dbReference type="AlphaFoldDB" id="A0A8J1IXN4"/>
<keyword evidence="4" id="KW-0732">Signal</keyword>
<sequence>MAPILHSTHSTLSLSLILCALSLRLISGTHTAIECSCGTTYTMKPSEKDVTIKCTNIAEKETFTVTWKQKDDKGKCQGKQIQSLQIRPKVTNHTETDTASLNYYPDYKVAALTIYNIRENKSYCIGVESTEDILKPTDCTFTVVVEEKEPPPSQQPLAANGNKVSEASESDKGDDGKPGGIKYLWFLTLLILVVIVAATFFIYKRKLQDLQRQVHNLQQAMWEEDVQSETSKMCPQPKPAANGQPDFSTFISTSET</sequence>
<dbReference type="KEGG" id="xtr:101732056"/>
<dbReference type="AGR" id="Xenbase:XB-GENE-29085823"/>
<feature type="region of interest" description="Disordered" evidence="2">
    <location>
        <begin position="147"/>
        <end position="175"/>
    </location>
</feature>
<feature type="compositionally biased region" description="Polar residues" evidence="2">
    <location>
        <begin position="245"/>
        <end position="256"/>
    </location>
</feature>
<feature type="chain" id="PRO_5035173523" evidence="4">
    <location>
        <begin position="29"/>
        <end position="256"/>
    </location>
</feature>
<feature type="coiled-coil region" evidence="1">
    <location>
        <begin position="200"/>
        <end position="227"/>
    </location>
</feature>
<dbReference type="Xenbase" id="XB-GENE-29085823">
    <property type="gene designation" value="LOC101732056"/>
</dbReference>
<feature type="signal peptide" evidence="4">
    <location>
        <begin position="1"/>
        <end position="28"/>
    </location>
</feature>
<dbReference type="OMA" id="THTAIEC"/>
<dbReference type="GeneID" id="101732056"/>
<keyword evidence="3" id="KW-1133">Transmembrane helix</keyword>
<evidence type="ECO:0000256" key="3">
    <source>
        <dbReference type="SAM" id="Phobius"/>
    </source>
</evidence>